<keyword evidence="9 16" id="KW-1133">Transmembrane helix</keyword>
<evidence type="ECO:0000256" key="8">
    <source>
        <dbReference type="ARBA" id="ARBA00022967"/>
    </source>
</evidence>
<dbReference type="Proteomes" id="UP000190023">
    <property type="component" value="Unassembled WGS sequence"/>
</dbReference>
<reference evidence="19 20" key="1">
    <citation type="submission" date="2017-02" db="EMBL/GenBank/DDBJ databases">
        <title>Draft genome sequence of Haemophilus felis CCUG 31170 type strain.</title>
        <authorList>
            <person name="Engstrom-Jakobsson H."/>
            <person name="Salva-Serra F."/>
            <person name="Thorell K."/>
            <person name="Gonzales-Siles L."/>
            <person name="Karlsson R."/>
            <person name="Boulund F."/>
            <person name="Engstrand L."/>
            <person name="Kristiansson E."/>
            <person name="Moore E."/>
        </authorList>
    </citation>
    <scope>NUCLEOTIDE SEQUENCE [LARGE SCALE GENOMIC DNA]</scope>
    <source>
        <strain evidence="19 20">CCUG 31170</strain>
    </source>
</reference>
<dbReference type="GO" id="GO:0016655">
    <property type="term" value="F:oxidoreductase activity, acting on NAD(P)H, quinone or similar compound as acceptor"/>
    <property type="evidence" value="ECO:0007669"/>
    <property type="project" value="UniProtKB-UniRule"/>
</dbReference>
<evidence type="ECO:0000313" key="19">
    <source>
        <dbReference type="EMBL" id="OOS01322.1"/>
    </source>
</evidence>
<evidence type="ECO:0000256" key="10">
    <source>
        <dbReference type="ARBA" id="ARBA00023027"/>
    </source>
</evidence>
<dbReference type="InterPro" id="IPR010204">
    <property type="entry name" value="NqrC"/>
</dbReference>
<comment type="subcellular location">
    <subcellularLocation>
        <location evidence="16">Cell membrane</location>
        <topology evidence="16">Single-pass membrane protein</topology>
    </subcellularLocation>
</comment>
<keyword evidence="20" id="KW-1185">Reference proteome</keyword>
<proteinExistence type="inferred from homology"/>
<feature type="modified residue" description="FMN phosphoryl threonine" evidence="16">
    <location>
        <position position="226"/>
    </location>
</feature>
<keyword evidence="5 16" id="KW-0285">Flavoprotein</keyword>
<dbReference type="EMBL" id="MUYB01000047">
    <property type="protein sequence ID" value="OOS01322.1"/>
    <property type="molecule type" value="Genomic_DNA"/>
</dbReference>
<evidence type="ECO:0000256" key="12">
    <source>
        <dbReference type="ARBA" id="ARBA00023065"/>
    </source>
</evidence>
<keyword evidence="15 16" id="KW-0739">Sodium transport</keyword>
<dbReference type="GO" id="GO:0010181">
    <property type="term" value="F:FMN binding"/>
    <property type="evidence" value="ECO:0007669"/>
    <property type="project" value="UniProtKB-UniRule"/>
</dbReference>
<keyword evidence="4 16" id="KW-0597">Phosphoprotein</keyword>
<evidence type="ECO:0000256" key="14">
    <source>
        <dbReference type="ARBA" id="ARBA00023136"/>
    </source>
</evidence>
<keyword evidence="2 16" id="KW-1003">Cell membrane</keyword>
<feature type="domain" description="FMN-binding" evidence="18">
    <location>
        <begin position="146"/>
        <end position="243"/>
    </location>
</feature>
<comment type="catalytic activity">
    <reaction evidence="16 17">
        <text>a ubiquinone + n Na(+)(in) + NADH + H(+) = a ubiquinol + n Na(+)(out) + NAD(+)</text>
        <dbReference type="Rhea" id="RHEA:47748"/>
        <dbReference type="Rhea" id="RHEA-COMP:9565"/>
        <dbReference type="Rhea" id="RHEA-COMP:9566"/>
        <dbReference type="ChEBI" id="CHEBI:15378"/>
        <dbReference type="ChEBI" id="CHEBI:16389"/>
        <dbReference type="ChEBI" id="CHEBI:17976"/>
        <dbReference type="ChEBI" id="CHEBI:29101"/>
        <dbReference type="ChEBI" id="CHEBI:57540"/>
        <dbReference type="ChEBI" id="CHEBI:57945"/>
        <dbReference type="EC" id="7.2.1.1"/>
    </reaction>
</comment>
<dbReference type="NCBIfam" id="TIGR01938">
    <property type="entry name" value="nqrC"/>
    <property type="match status" value="1"/>
</dbReference>
<evidence type="ECO:0000256" key="6">
    <source>
        <dbReference type="ARBA" id="ARBA00022643"/>
    </source>
</evidence>
<dbReference type="OrthoDB" id="9786835at2"/>
<evidence type="ECO:0000259" key="18">
    <source>
        <dbReference type="SMART" id="SM00900"/>
    </source>
</evidence>
<keyword evidence="13 16" id="KW-0830">Ubiquinone</keyword>
<dbReference type="AlphaFoldDB" id="A0A1T0AW76"/>
<comment type="subunit">
    <text evidence="16 17">Composed of six subunits; NqrA, NqrB, NqrC, NqrD, NqrE and NqrF.</text>
</comment>
<gene>
    <name evidence="16" type="primary">nqrC</name>
    <name evidence="19" type="ORF">B0188_09895</name>
</gene>
<evidence type="ECO:0000256" key="1">
    <source>
        <dbReference type="ARBA" id="ARBA00022448"/>
    </source>
</evidence>
<evidence type="ECO:0000256" key="16">
    <source>
        <dbReference type="HAMAP-Rule" id="MF_00427"/>
    </source>
</evidence>
<evidence type="ECO:0000256" key="17">
    <source>
        <dbReference type="PIRNR" id="PIRNR009437"/>
    </source>
</evidence>
<dbReference type="PANTHER" id="PTHR37838">
    <property type="entry name" value="NA(+)-TRANSLOCATING NADH-QUINONE REDUCTASE SUBUNIT C"/>
    <property type="match status" value="1"/>
</dbReference>
<evidence type="ECO:0000313" key="20">
    <source>
        <dbReference type="Proteomes" id="UP000190023"/>
    </source>
</evidence>
<sequence>MFKNKDSVGGTLSVIILLSLVCSIIVAGSAVLLKPTQVEQKELDKQKNILSVAGLLTPATKSSEIKTIYAKNIEARLVNLDTGEFAPAQAGFDAAKAVKNPAESTTLAPADDLAGIRVRANLAEVYLVKNDAGEVTQVVLPFYGTGLWSVMYGFMSVQPDGNTVNGITYYDQGETPGLGGEIENPKWQAQFHGKKLYTADNQVGLYVGKGASENKEYGIDSLSGATLTSKGVDNSFKFWLGKNGFGPFLTKLRAGVLNNG</sequence>
<keyword evidence="6 16" id="KW-0288">FMN</keyword>
<protein>
    <recommendedName>
        <fullName evidence="16 17">Na(+)-translocating NADH-quinone reductase subunit C</fullName>
        <shortName evidence="16 17">Na(+)-NQR subunit C</shortName>
        <shortName evidence="16 17">Na(+)-translocating NQR subunit C</shortName>
        <ecNumber evidence="16 17">7.2.1.1</ecNumber>
    </recommendedName>
    <alternativeName>
        <fullName evidence="16 17">NQR complex subunit C</fullName>
    </alternativeName>
    <alternativeName>
        <fullName evidence="16 17">NQR-1 subunit C</fullName>
    </alternativeName>
</protein>
<dbReference type="NCBIfam" id="NF003746">
    <property type="entry name" value="PRK05346.1-1"/>
    <property type="match status" value="1"/>
</dbReference>
<evidence type="ECO:0000256" key="3">
    <source>
        <dbReference type="ARBA" id="ARBA00022519"/>
    </source>
</evidence>
<keyword evidence="11 16" id="KW-0915">Sodium</keyword>
<dbReference type="GO" id="GO:0006814">
    <property type="term" value="P:sodium ion transport"/>
    <property type="evidence" value="ECO:0007669"/>
    <property type="project" value="UniProtKB-UniRule"/>
</dbReference>
<dbReference type="Pfam" id="PF04205">
    <property type="entry name" value="FMN_bind"/>
    <property type="match status" value="1"/>
</dbReference>
<evidence type="ECO:0000256" key="13">
    <source>
        <dbReference type="ARBA" id="ARBA00023075"/>
    </source>
</evidence>
<evidence type="ECO:0000256" key="5">
    <source>
        <dbReference type="ARBA" id="ARBA00022630"/>
    </source>
</evidence>
<keyword evidence="1 16" id="KW-0813">Transport</keyword>
<dbReference type="EC" id="7.2.1.1" evidence="16 17"/>
<comment type="caution">
    <text evidence="16">Lacks conserved residue(s) required for the propagation of feature annotation.</text>
</comment>
<dbReference type="InterPro" id="IPR007329">
    <property type="entry name" value="FMN-bd"/>
</dbReference>
<evidence type="ECO:0000256" key="11">
    <source>
        <dbReference type="ARBA" id="ARBA00023053"/>
    </source>
</evidence>
<comment type="function">
    <text evidence="16">NQR complex catalyzes the reduction of ubiquinone-1 to ubiquinol by two successive reactions, coupled with the transport of Na(+) ions from the cytoplasm to the periplasm. NqrA to NqrE are probably involved in the second step, the conversion of ubisemiquinone to ubiquinol.</text>
</comment>
<evidence type="ECO:0000256" key="2">
    <source>
        <dbReference type="ARBA" id="ARBA00022475"/>
    </source>
</evidence>
<evidence type="ECO:0000256" key="7">
    <source>
        <dbReference type="ARBA" id="ARBA00022692"/>
    </source>
</evidence>
<keyword evidence="7 16" id="KW-0812">Transmembrane</keyword>
<dbReference type="GO" id="GO:0005886">
    <property type="term" value="C:plasma membrane"/>
    <property type="evidence" value="ECO:0007669"/>
    <property type="project" value="UniProtKB-SubCell"/>
</dbReference>
<comment type="cofactor">
    <cofactor evidence="16 17">
        <name>FMN</name>
        <dbReference type="ChEBI" id="CHEBI:58210"/>
    </cofactor>
</comment>
<keyword evidence="3" id="KW-0997">Cell inner membrane</keyword>
<keyword evidence="10 16" id="KW-0520">NAD</keyword>
<name>A0A1T0AW76_9PAST</name>
<keyword evidence="8 16" id="KW-1278">Translocase</keyword>
<dbReference type="SMART" id="SM00900">
    <property type="entry name" value="FMN_bind"/>
    <property type="match status" value="1"/>
</dbReference>
<feature type="transmembrane region" description="Helical" evidence="16">
    <location>
        <begin position="12"/>
        <end position="33"/>
    </location>
</feature>
<dbReference type="PANTHER" id="PTHR37838:SF1">
    <property type="entry name" value="NA(+)-TRANSLOCATING NADH-QUINONE REDUCTASE SUBUNIT C"/>
    <property type="match status" value="1"/>
</dbReference>
<organism evidence="19 20">
    <name type="scientific">[Haemophilus] felis</name>
    <dbReference type="NCBI Taxonomy" id="123822"/>
    <lineage>
        <taxon>Bacteria</taxon>
        <taxon>Pseudomonadati</taxon>
        <taxon>Pseudomonadota</taxon>
        <taxon>Gammaproteobacteria</taxon>
        <taxon>Pasteurellales</taxon>
        <taxon>Pasteurellaceae</taxon>
    </lineage>
</organism>
<evidence type="ECO:0000256" key="15">
    <source>
        <dbReference type="ARBA" id="ARBA00023201"/>
    </source>
</evidence>
<comment type="caution">
    <text evidence="19">The sequence shown here is derived from an EMBL/GenBank/DDBJ whole genome shotgun (WGS) entry which is preliminary data.</text>
</comment>
<evidence type="ECO:0000256" key="4">
    <source>
        <dbReference type="ARBA" id="ARBA00022553"/>
    </source>
</evidence>
<dbReference type="STRING" id="123822.B0188_09895"/>
<keyword evidence="12 16" id="KW-0406">Ion transport</keyword>
<dbReference type="HAMAP" id="MF_00427">
    <property type="entry name" value="NqrC"/>
    <property type="match status" value="1"/>
</dbReference>
<dbReference type="NCBIfam" id="NF003749">
    <property type="entry name" value="PRK05346.1-5"/>
    <property type="match status" value="1"/>
</dbReference>
<accession>A0A1T0AW76</accession>
<dbReference type="PIRSF" id="PIRSF009437">
    <property type="entry name" value="NQR-1_subunit_C"/>
    <property type="match status" value="1"/>
</dbReference>
<evidence type="ECO:0000256" key="9">
    <source>
        <dbReference type="ARBA" id="ARBA00022989"/>
    </source>
</evidence>
<keyword evidence="14 16" id="KW-0472">Membrane</keyword>
<comment type="similarity">
    <text evidence="16 17">Belongs to the NqrC family.</text>
</comment>